<keyword evidence="1" id="KW-0472">Membrane</keyword>
<organism evidence="2 3">
    <name type="scientific">Bemisia tabaci</name>
    <name type="common">Sweetpotato whitefly</name>
    <name type="synonym">Aleurodes tabaci</name>
    <dbReference type="NCBI Taxonomy" id="7038"/>
    <lineage>
        <taxon>Eukaryota</taxon>
        <taxon>Metazoa</taxon>
        <taxon>Ecdysozoa</taxon>
        <taxon>Arthropoda</taxon>
        <taxon>Hexapoda</taxon>
        <taxon>Insecta</taxon>
        <taxon>Pterygota</taxon>
        <taxon>Neoptera</taxon>
        <taxon>Paraneoptera</taxon>
        <taxon>Hemiptera</taxon>
        <taxon>Sternorrhyncha</taxon>
        <taxon>Aleyrodoidea</taxon>
        <taxon>Aleyrodidae</taxon>
        <taxon>Aleyrodinae</taxon>
        <taxon>Bemisia</taxon>
    </lineage>
</organism>
<dbReference type="AlphaFoldDB" id="A0A9P0G5I4"/>
<feature type="transmembrane region" description="Helical" evidence="1">
    <location>
        <begin position="146"/>
        <end position="164"/>
    </location>
</feature>
<evidence type="ECO:0000313" key="3">
    <source>
        <dbReference type="Proteomes" id="UP001152759"/>
    </source>
</evidence>
<sequence>MTLALLRQAWHSNAKSVPQHYFRVSGWSVATRNHPRHSQLHQHLPLKGPSANFNQGFYRCFMSHDGTTVVKQSRNMALRDGVPKTYELIYALPMEKTIIAVQFAVIGITCAGCFLLYKFYTTDGIRDVQIGAFDDDQLRSLRMSDAKPLLTLGGVTLAMLYLLIRRFPIRIYRSNEASDPRYIATFINQFLPWKKSNYEFVSARKTKLDFIARYIFQFETYWLGRKQAILFPTSFKTPQDYEELIEPQSGNVKKEVETNRTVGKK</sequence>
<reference evidence="2" key="1">
    <citation type="submission" date="2021-12" db="EMBL/GenBank/DDBJ databases">
        <authorList>
            <person name="King R."/>
        </authorList>
    </citation>
    <scope>NUCLEOTIDE SEQUENCE</scope>
</reference>
<evidence type="ECO:0000256" key="1">
    <source>
        <dbReference type="SAM" id="Phobius"/>
    </source>
</evidence>
<feature type="transmembrane region" description="Helical" evidence="1">
    <location>
        <begin position="98"/>
        <end position="117"/>
    </location>
</feature>
<keyword evidence="3" id="KW-1185">Reference proteome</keyword>
<accession>A0A9P0G5I4</accession>
<dbReference type="EMBL" id="OU963867">
    <property type="protein sequence ID" value="CAH0773359.1"/>
    <property type="molecule type" value="Genomic_DNA"/>
</dbReference>
<name>A0A9P0G5I4_BEMTA</name>
<keyword evidence="1" id="KW-1133">Transmembrane helix</keyword>
<keyword evidence="1" id="KW-0812">Transmembrane</keyword>
<evidence type="ECO:0000313" key="2">
    <source>
        <dbReference type="EMBL" id="CAH0773359.1"/>
    </source>
</evidence>
<protein>
    <submittedName>
        <fullName evidence="2">Uncharacterized protein</fullName>
    </submittedName>
</protein>
<proteinExistence type="predicted"/>
<dbReference type="Proteomes" id="UP001152759">
    <property type="component" value="Chromosome 6"/>
</dbReference>
<gene>
    <name evidence="2" type="ORF">BEMITA_LOCUS9858</name>
</gene>